<dbReference type="STRING" id="2512241.A0A553IF56"/>
<evidence type="ECO:0000313" key="3">
    <source>
        <dbReference type="Proteomes" id="UP000319160"/>
    </source>
</evidence>
<keyword evidence="3" id="KW-1185">Reference proteome</keyword>
<proteinExistence type="predicted"/>
<dbReference type="Proteomes" id="UP000319160">
    <property type="component" value="Unassembled WGS sequence"/>
</dbReference>
<comment type="caution">
    <text evidence="2">The sequence shown here is derived from an EMBL/GenBank/DDBJ whole genome shotgun (WGS) entry which is preliminary data.</text>
</comment>
<accession>A0A553IF56</accession>
<feature type="compositionally biased region" description="Basic and acidic residues" evidence="1">
    <location>
        <begin position="591"/>
        <end position="600"/>
    </location>
</feature>
<evidence type="ECO:0000256" key="1">
    <source>
        <dbReference type="SAM" id="MobiDB-lite"/>
    </source>
</evidence>
<sequence>MVSRATTKTLHQAAIQPGSIAKKWDKEELVRCCATGTETTATTGLEGQAHPIFANWIEAETELYKELEQPILLASRILEANGLPWLSDFLVDDIFGEDYPGREQNTCYESASMYEDSVAPHSIVRHHRTPWATPKKQAKWRRLTRNMLRSECPKLIQWQIDEDIFKQKGWNGYTCRHPRAGMPLDEIDEYETIQKFDRISLHKGSRNLTILLTAEYPARLAKLRHQGKARSEEYLLTAFMTTVRLGHAMYWKYRRSLRRDMREPFYGGDLEMELGDSFIAAIFGGWIPVPVRGLAGLRDEFSFADGVAWRQALNWDYHRLRPKYRAHYSIPVDYVARLFTEASWSTTSHKATALVWPRFLTRDSIALRTVGLCTTLTQANHHATAAIADFHCNGDGNVWNRRTGAWFRIPQYDGRMYPELEIPPAREYVVCEPIVKEHGQMVTTRHLKPLDLSLAVEGSLKDGEAGVTGARQTADEGIRKMNQEGKQEGSGDVLSLSLTPLSKAKAAAGTTTVKLSLRKSEYGSQKFAPTSPATKIPRPIFNRPPVPNMGASKPRKRTRAERQVSSEDENIPYARLGGCKEEEEDDNNAGSHDRSDISVDELKKRLSQLIGVSQTELERLFDGPPCRSAGVE</sequence>
<feature type="region of interest" description="Disordered" evidence="1">
    <location>
        <begin position="613"/>
        <end position="632"/>
    </location>
</feature>
<gene>
    <name evidence="2" type="ORF">FHL15_000173</name>
</gene>
<reference evidence="3" key="1">
    <citation type="submission" date="2019-06" db="EMBL/GenBank/DDBJ databases">
        <title>Draft genome sequence of the griseofulvin-producing fungus Xylaria cubensis strain G536.</title>
        <authorList>
            <person name="Mead M.E."/>
            <person name="Raja H.A."/>
            <person name="Steenwyk J.L."/>
            <person name="Knowles S.L."/>
            <person name="Oberlies N.H."/>
            <person name="Rokas A."/>
        </authorList>
    </citation>
    <scope>NUCLEOTIDE SEQUENCE [LARGE SCALE GENOMIC DNA]</scope>
    <source>
        <strain evidence="3">G536</strain>
    </source>
</reference>
<protein>
    <submittedName>
        <fullName evidence="2">Uncharacterized protein</fullName>
    </submittedName>
</protein>
<dbReference type="AlphaFoldDB" id="A0A553IF56"/>
<name>A0A553IF56_9PEZI</name>
<feature type="region of interest" description="Disordered" evidence="1">
    <location>
        <begin position="523"/>
        <end position="600"/>
    </location>
</feature>
<dbReference type="OrthoDB" id="10254945at2759"/>
<organism evidence="2 3">
    <name type="scientific">Xylaria flabelliformis</name>
    <dbReference type="NCBI Taxonomy" id="2512241"/>
    <lineage>
        <taxon>Eukaryota</taxon>
        <taxon>Fungi</taxon>
        <taxon>Dikarya</taxon>
        <taxon>Ascomycota</taxon>
        <taxon>Pezizomycotina</taxon>
        <taxon>Sordariomycetes</taxon>
        <taxon>Xylariomycetidae</taxon>
        <taxon>Xylariales</taxon>
        <taxon>Xylariaceae</taxon>
        <taxon>Xylaria</taxon>
    </lineage>
</organism>
<dbReference type="EMBL" id="VFLP01000001">
    <property type="protein sequence ID" value="TRX98831.1"/>
    <property type="molecule type" value="Genomic_DNA"/>
</dbReference>
<evidence type="ECO:0000313" key="2">
    <source>
        <dbReference type="EMBL" id="TRX98831.1"/>
    </source>
</evidence>